<evidence type="ECO:0000313" key="1">
    <source>
        <dbReference type="EMBL" id="CZS89495.1"/>
    </source>
</evidence>
<keyword evidence="2" id="KW-1185">Reference proteome</keyword>
<dbReference type="OrthoDB" id="415532at2759"/>
<accession>A0A1E1JUA1</accession>
<sequence>MPRNDWYQVNQLYEDLETSLPFEVEITGGYAGLLLRALVVKEGHDRSRGQLNEHIAATAFYYHDNKNIMPSDPRSKNIWIQMRQLRCHPGHNSRLFLHIPFTPHTKSVVERGSGQAGCRFWEAMGGNEHQDEGQNISGGRRFSHEYRNSEGAEIEADGGTEVECGETDQSVLAEPILPCASIDEVNI</sequence>
<reference evidence="2" key="1">
    <citation type="submission" date="2016-03" db="EMBL/GenBank/DDBJ databases">
        <authorList>
            <person name="Guldener U."/>
        </authorList>
    </citation>
    <scope>NUCLEOTIDE SEQUENCE [LARGE SCALE GENOMIC DNA]</scope>
    <source>
        <strain evidence="2">04CH-RAC-A.6.1</strain>
    </source>
</reference>
<name>A0A1E1JUA1_9HELO</name>
<dbReference type="AlphaFoldDB" id="A0A1E1JUA1"/>
<organism evidence="1 2">
    <name type="scientific">Rhynchosporium agropyri</name>
    <dbReference type="NCBI Taxonomy" id="914238"/>
    <lineage>
        <taxon>Eukaryota</taxon>
        <taxon>Fungi</taxon>
        <taxon>Dikarya</taxon>
        <taxon>Ascomycota</taxon>
        <taxon>Pezizomycotina</taxon>
        <taxon>Leotiomycetes</taxon>
        <taxon>Helotiales</taxon>
        <taxon>Ploettnerulaceae</taxon>
        <taxon>Rhynchosporium</taxon>
    </lineage>
</organism>
<protein>
    <submittedName>
        <fullName evidence="1">Uncharacterized protein</fullName>
    </submittedName>
</protein>
<evidence type="ECO:0000313" key="2">
    <source>
        <dbReference type="Proteomes" id="UP000178912"/>
    </source>
</evidence>
<dbReference type="Proteomes" id="UP000178912">
    <property type="component" value="Unassembled WGS sequence"/>
</dbReference>
<gene>
    <name evidence="1" type="ORF">RAG0_00869</name>
</gene>
<dbReference type="EMBL" id="FJUX01000003">
    <property type="protein sequence ID" value="CZS89495.1"/>
    <property type="molecule type" value="Genomic_DNA"/>
</dbReference>
<proteinExistence type="predicted"/>